<comment type="cofactor">
    <cofactor evidence="6">
        <name>Mg(2+)</name>
        <dbReference type="ChEBI" id="CHEBI:18420"/>
    </cofactor>
</comment>
<dbReference type="Pfam" id="PF13193">
    <property type="entry name" value="AMP-binding_C"/>
    <property type="match status" value="1"/>
</dbReference>
<dbReference type="Proteomes" id="UP000284824">
    <property type="component" value="Unassembled WGS sequence"/>
</dbReference>
<gene>
    <name evidence="6" type="primary">acsA</name>
    <name evidence="10" type="ORF">EDD27_9373</name>
</gene>
<comment type="catalytic activity">
    <reaction evidence="6">
        <text>acetate + ATP + CoA = acetyl-CoA + AMP + diphosphate</text>
        <dbReference type="Rhea" id="RHEA:23176"/>
        <dbReference type="ChEBI" id="CHEBI:30089"/>
        <dbReference type="ChEBI" id="CHEBI:30616"/>
        <dbReference type="ChEBI" id="CHEBI:33019"/>
        <dbReference type="ChEBI" id="CHEBI:57287"/>
        <dbReference type="ChEBI" id="CHEBI:57288"/>
        <dbReference type="ChEBI" id="CHEBI:456215"/>
        <dbReference type="EC" id="6.2.1.1"/>
    </reaction>
</comment>
<dbReference type="SUPFAM" id="SSF56801">
    <property type="entry name" value="Acetyl-CoA synthetase-like"/>
    <property type="match status" value="1"/>
</dbReference>
<evidence type="ECO:0000313" key="10">
    <source>
        <dbReference type="EMBL" id="RVX46484.1"/>
    </source>
</evidence>
<evidence type="ECO:0000259" key="7">
    <source>
        <dbReference type="Pfam" id="PF00501"/>
    </source>
</evidence>
<dbReference type="NCBIfam" id="TIGR02188">
    <property type="entry name" value="Ac_CoA_lig_AcsA"/>
    <property type="match status" value="1"/>
</dbReference>
<comment type="PTM">
    <text evidence="6">Acetylated. Deacetylation by the SIR2-homolog deacetylase activates the enzyme.</text>
</comment>
<dbReference type="FunFam" id="3.40.50.12780:FF:000001">
    <property type="entry name" value="Acetyl-coenzyme A synthetase"/>
    <property type="match status" value="1"/>
</dbReference>
<dbReference type="InterPro" id="IPR020845">
    <property type="entry name" value="AMP-binding_CS"/>
</dbReference>
<dbReference type="GO" id="GO:0003987">
    <property type="term" value="F:acetate-CoA ligase activity"/>
    <property type="evidence" value="ECO:0007669"/>
    <property type="project" value="UniProtKB-UniRule"/>
</dbReference>
<proteinExistence type="inferred from homology"/>
<dbReference type="PANTHER" id="PTHR24095:SF14">
    <property type="entry name" value="ACETYL-COENZYME A SYNTHETASE 1"/>
    <property type="match status" value="1"/>
</dbReference>
<dbReference type="GO" id="GO:0005524">
    <property type="term" value="F:ATP binding"/>
    <property type="evidence" value="ECO:0007669"/>
    <property type="project" value="UniProtKB-KW"/>
</dbReference>
<feature type="binding site" evidence="6">
    <location>
        <position position="574"/>
    </location>
    <ligand>
        <name>CoA</name>
        <dbReference type="ChEBI" id="CHEBI:57287"/>
    </ligand>
</feature>
<dbReference type="GO" id="GO:0016208">
    <property type="term" value="F:AMP binding"/>
    <property type="evidence" value="ECO:0007669"/>
    <property type="project" value="InterPro"/>
</dbReference>
<keyword evidence="3 6" id="KW-0547">Nucleotide-binding</keyword>
<keyword evidence="2 6" id="KW-0436">Ligase</keyword>
<evidence type="ECO:0000256" key="3">
    <source>
        <dbReference type="ARBA" id="ARBA00022741"/>
    </source>
</evidence>
<feature type="binding site" evidence="6">
    <location>
        <position position="551"/>
    </location>
    <ligand>
        <name>ATP</name>
        <dbReference type="ChEBI" id="CHEBI:30616"/>
    </ligand>
</feature>
<organism evidence="10 11">
    <name type="scientific">Nonomuraea polychroma</name>
    <dbReference type="NCBI Taxonomy" id="46176"/>
    <lineage>
        <taxon>Bacteria</taxon>
        <taxon>Bacillati</taxon>
        <taxon>Actinomycetota</taxon>
        <taxon>Actinomycetes</taxon>
        <taxon>Streptosporangiales</taxon>
        <taxon>Streptosporangiaceae</taxon>
        <taxon>Nonomuraea</taxon>
    </lineage>
</organism>
<evidence type="ECO:0000313" key="11">
    <source>
        <dbReference type="Proteomes" id="UP000284824"/>
    </source>
</evidence>
<comment type="caution">
    <text evidence="6">Lacks conserved residue(s) required for the propagation of feature annotation.</text>
</comment>
<keyword evidence="6" id="KW-0479">Metal-binding</keyword>
<dbReference type="HAMAP" id="MF_01123">
    <property type="entry name" value="Ac_CoA_synth"/>
    <property type="match status" value="1"/>
</dbReference>
<keyword evidence="6" id="KW-0460">Magnesium</keyword>
<evidence type="ECO:0000256" key="2">
    <source>
        <dbReference type="ARBA" id="ARBA00022598"/>
    </source>
</evidence>
<dbReference type="Pfam" id="PF16177">
    <property type="entry name" value="ACAS_N"/>
    <property type="match status" value="1"/>
</dbReference>
<feature type="binding site" evidence="6">
    <location>
        <position position="593"/>
    </location>
    <ligand>
        <name>Mg(2+)</name>
        <dbReference type="ChEBI" id="CHEBI:18420"/>
    </ligand>
</feature>
<feature type="modified residue" description="N6-acetyllysine" evidence="6">
    <location>
        <position position="660"/>
    </location>
</feature>
<evidence type="ECO:0000259" key="9">
    <source>
        <dbReference type="Pfam" id="PF16177"/>
    </source>
</evidence>
<dbReference type="Pfam" id="PF00501">
    <property type="entry name" value="AMP-binding"/>
    <property type="match status" value="1"/>
</dbReference>
<comment type="caution">
    <text evidence="10">The sequence shown here is derived from an EMBL/GenBank/DDBJ whole genome shotgun (WGS) entry which is preliminary data.</text>
</comment>
<feature type="binding site" evidence="6">
    <location>
        <position position="566"/>
    </location>
    <ligand>
        <name>ATP</name>
        <dbReference type="ChEBI" id="CHEBI:30616"/>
    </ligand>
</feature>
<comment type="function">
    <text evidence="6">Catalyzes the conversion of acetate into acetyl-CoA (AcCoA), an essential intermediate at the junction of anabolic and catabolic pathways. AcsA undergoes a two-step reaction. In the first half reaction, AcsA combines acetate with ATP to form acetyl-adenylate (AcAMP) intermediate. In the second half reaction, it can then transfer the acetyl group from AcAMP to the sulfhydryl group of CoA, forming the product AcCoA.</text>
</comment>
<dbReference type="PANTHER" id="PTHR24095">
    <property type="entry name" value="ACETYL-COENZYME A SYNTHETASE"/>
    <property type="match status" value="1"/>
</dbReference>
<dbReference type="GO" id="GO:0019427">
    <property type="term" value="P:acetyl-CoA biosynthetic process from acetate"/>
    <property type="evidence" value="ECO:0007669"/>
    <property type="project" value="UniProtKB-UniRule"/>
</dbReference>
<dbReference type="CDD" id="cd05966">
    <property type="entry name" value="ACS"/>
    <property type="match status" value="1"/>
</dbReference>
<feature type="binding site" evidence="6">
    <location>
        <begin position="462"/>
        <end position="467"/>
    </location>
    <ligand>
        <name>ATP</name>
        <dbReference type="ChEBI" id="CHEBI:30616"/>
    </ligand>
</feature>
<evidence type="ECO:0000256" key="6">
    <source>
        <dbReference type="HAMAP-Rule" id="MF_01123"/>
    </source>
</evidence>
<feature type="domain" description="AMP-dependent synthetase/ligase" evidence="7">
    <location>
        <begin position="140"/>
        <end position="521"/>
    </location>
</feature>
<dbReference type="GO" id="GO:0046872">
    <property type="term" value="F:metal ion binding"/>
    <property type="evidence" value="ECO:0007669"/>
    <property type="project" value="UniProtKB-KW"/>
</dbReference>
<feature type="binding site" evidence="6">
    <location>
        <position position="590"/>
    </location>
    <ligand>
        <name>Mg(2+)</name>
        <dbReference type="ChEBI" id="CHEBI:18420"/>
    </ligand>
</feature>
<dbReference type="Gene3D" id="3.30.300.30">
    <property type="match status" value="1"/>
</dbReference>
<dbReference type="PROSITE" id="PS00455">
    <property type="entry name" value="AMP_BINDING"/>
    <property type="match status" value="1"/>
</dbReference>
<feature type="domain" description="AMP-binding enzyme C-terminal" evidence="8">
    <location>
        <begin position="582"/>
        <end position="660"/>
    </location>
</feature>
<evidence type="ECO:0000259" key="8">
    <source>
        <dbReference type="Pfam" id="PF13193"/>
    </source>
</evidence>
<feature type="binding site" evidence="6">
    <location>
        <position position="588"/>
    </location>
    <ligand>
        <name>Mg(2+)</name>
        <dbReference type="ChEBI" id="CHEBI:18420"/>
    </ligand>
</feature>
<dbReference type="AlphaFoldDB" id="A0A438ML62"/>
<dbReference type="InterPro" id="IPR042099">
    <property type="entry name" value="ANL_N_sf"/>
</dbReference>
<dbReference type="Gene3D" id="3.40.50.12780">
    <property type="entry name" value="N-terminal domain of ligase-like"/>
    <property type="match status" value="1"/>
</dbReference>
<dbReference type="InterPro" id="IPR045851">
    <property type="entry name" value="AMP-bd_C_sf"/>
</dbReference>
<dbReference type="GO" id="GO:0005829">
    <property type="term" value="C:cytosol"/>
    <property type="evidence" value="ECO:0007669"/>
    <property type="project" value="TreeGrafter"/>
</dbReference>
<accession>A0A438ML62</accession>
<sequence length="701" mass="77314">MRPDKRAPSLELHGTDLSRPLVYGCRELVKWDTTYPTWPKKEHEVAPETPGTEPQALSNLLQENRRFAPPADLAAAANVTATAYDEAAADRLAFWERAAERLTWAKRWDRTLEWNAPFAKWFIGGELNVAYNCVDRHVEEGRGDKVAYYWEGEPDGDTRTLTYNDLKTEVSKAANALQELGVGKGDRVAIYMPMIPELPIAMLACARIGAVHSVVFGGFSASALKSRIDDADAKLVITADGGYRRGKPSALKPTVDEAVAECPQVEHVLVVRRTGQDVPTNGKDVWWHDVVERQSDQHTAVPHDAEDPLYILYTSGTTGKPKGILHTTGGYLTQTAWTHHAVFDLKPETDIYWCTADIGWVTGHSYIVYGPLANGATSVIYEGTPDTPHRGRFWEIVQKYKITILYTAPTAIRTFMKWGDDIPAKYDMSSLRILGSVGEPINPEAYVWYREHIGDNRCPVVDTWWQTETGAIMISPLPGVTSGKPGAAMRPLPGITADVVDDQGNSVPDGGGGFLVVREPWPSMLRTIWGDDQRYIDTYWSRFEGMYFPGDGAKKDEDGDLWLLGRVDDVMLVSGHNISTTEVESALVSHPKVAEAAVVGATDPVTGQAIVSFVILRGSAEENEDIASDLRNHVAKTLGPIAKPRQIMVVPELPKTRSGKIMRRLLRDVAENRSIGDVTTLADSTVMNLIADKLPSAKSED</sequence>
<evidence type="ECO:0000256" key="5">
    <source>
        <dbReference type="ARBA" id="ARBA00022990"/>
    </source>
</evidence>
<keyword evidence="11" id="KW-1185">Reference proteome</keyword>
<dbReference type="InterPro" id="IPR032387">
    <property type="entry name" value="ACAS_N"/>
</dbReference>
<feature type="domain" description="Acetyl-coenzyme A synthetase N-terminal" evidence="9">
    <location>
        <begin position="82"/>
        <end position="133"/>
    </location>
</feature>
<feature type="binding site" evidence="6">
    <location>
        <begin position="244"/>
        <end position="247"/>
    </location>
    <ligand>
        <name>CoA</name>
        <dbReference type="ChEBI" id="CHEBI:57287"/>
    </ligand>
</feature>
<keyword evidence="5 6" id="KW-0007">Acetylation</keyword>
<dbReference type="EMBL" id="SAUN01000001">
    <property type="protein sequence ID" value="RVX46484.1"/>
    <property type="molecule type" value="Genomic_DNA"/>
</dbReference>
<feature type="binding site" evidence="6">
    <location>
        <begin position="438"/>
        <end position="440"/>
    </location>
    <ligand>
        <name>ATP</name>
        <dbReference type="ChEBI" id="CHEBI:30616"/>
    </ligand>
</feature>
<comment type="similarity">
    <text evidence="1 6">Belongs to the ATP-dependent AMP-binding enzyme family.</text>
</comment>
<dbReference type="InterPro" id="IPR025110">
    <property type="entry name" value="AMP-bd_C"/>
</dbReference>
<keyword evidence="4 6" id="KW-0067">ATP-binding</keyword>
<feature type="binding site" evidence="6">
    <location>
        <position position="362"/>
    </location>
    <ligand>
        <name>CoA</name>
        <dbReference type="ChEBI" id="CHEBI:57287"/>
    </ligand>
</feature>
<dbReference type="InterPro" id="IPR011904">
    <property type="entry name" value="Ac_CoA_lig"/>
</dbReference>
<dbReference type="EC" id="6.2.1.1" evidence="6"/>
<protein>
    <recommendedName>
        <fullName evidence="6">Acetyl-coenzyme A synthetase</fullName>
        <shortName evidence="6">AcCoA synthetase</shortName>
        <shortName evidence="6">Acs</shortName>
        <ecNumber evidence="6">6.2.1.1</ecNumber>
    </recommendedName>
    <alternativeName>
        <fullName evidence="6">Acetate--CoA ligase</fullName>
    </alternativeName>
    <alternativeName>
        <fullName evidence="6">Acyl-activating enzyme</fullName>
    </alternativeName>
</protein>
<dbReference type="InterPro" id="IPR000873">
    <property type="entry name" value="AMP-dep_synth/lig_dom"/>
</dbReference>
<evidence type="ECO:0000256" key="4">
    <source>
        <dbReference type="ARBA" id="ARBA00022840"/>
    </source>
</evidence>
<name>A0A438ML62_9ACTN</name>
<dbReference type="NCBIfam" id="NF001208">
    <property type="entry name" value="PRK00174.1"/>
    <property type="match status" value="1"/>
</dbReference>
<reference evidence="10 11" key="1">
    <citation type="submission" date="2019-01" db="EMBL/GenBank/DDBJ databases">
        <title>Sequencing the genomes of 1000 actinobacteria strains.</title>
        <authorList>
            <person name="Klenk H.-P."/>
        </authorList>
    </citation>
    <scope>NUCLEOTIDE SEQUENCE [LARGE SCALE GENOMIC DNA]</scope>
    <source>
        <strain evidence="10 11">DSM 43925</strain>
    </source>
</reference>
<evidence type="ECO:0000256" key="1">
    <source>
        <dbReference type="ARBA" id="ARBA00006432"/>
    </source>
</evidence>